<evidence type="ECO:0000313" key="2">
    <source>
        <dbReference type="EMBL" id="CAD7013367.1"/>
    </source>
</evidence>
<dbReference type="AlphaFoldDB" id="A0A811VDP3"/>
<accession>A0A811VDP3</accession>
<evidence type="ECO:0000256" key="1">
    <source>
        <dbReference type="SAM" id="MobiDB-lite"/>
    </source>
</evidence>
<gene>
    <name evidence="2" type="ORF">CCAP1982_LOCUS21434</name>
</gene>
<sequence>MFECCFATTININAYICVNALFYLFQNFRKITHKTVAFSGINSTLRSLQYANTHMHNTHTHIHTYTHTHTYTYASIHVHLLHFLYSCVAPPASRLCSRLCWRLATGWVSQHLHMQKFHNFTTCEQKQKQKRKAKNKKNNSQKQSQGININKNKIQPKKTQSCAHSPTLLHTSTTFLSCEFSINFCCSFFNFMVLQFNV</sequence>
<comment type="caution">
    <text evidence="2">The sequence shown here is derived from an EMBL/GenBank/DDBJ whole genome shotgun (WGS) entry which is preliminary data.</text>
</comment>
<protein>
    <submittedName>
        <fullName evidence="2">(Mediterranean fruit fly) hypothetical protein</fullName>
    </submittedName>
</protein>
<name>A0A811VDP3_CERCA</name>
<reference evidence="2" key="1">
    <citation type="submission" date="2020-11" db="EMBL/GenBank/DDBJ databases">
        <authorList>
            <person name="Whitehead M."/>
        </authorList>
    </citation>
    <scope>NUCLEOTIDE SEQUENCE</scope>
    <source>
        <strain evidence="2">EGII</strain>
    </source>
</reference>
<dbReference type="Proteomes" id="UP000606786">
    <property type="component" value="Unassembled WGS sequence"/>
</dbReference>
<feature type="region of interest" description="Disordered" evidence="1">
    <location>
        <begin position="129"/>
        <end position="150"/>
    </location>
</feature>
<feature type="compositionally biased region" description="Basic residues" evidence="1">
    <location>
        <begin position="129"/>
        <end position="139"/>
    </location>
</feature>
<feature type="compositionally biased region" description="Low complexity" evidence="1">
    <location>
        <begin position="140"/>
        <end position="150"/>
    </location>
</feature>
<keyword evidence="3" id="KW-1185">Reference proteome</keyword>
<proteinExistence type="predicted"/>
<dbReference type="EMBL" id="CAJHJT010000056">
    <property type="protein sequence ID" value="CAD7013367.1"/>
    <property type="molecule type" value="Genomic_DNA"/>
</dbReference>
<organism evidence="2 3">
    <name type="scientific">Ceratitis capitata</name>
    <name type="common">Mediterranean fruit fly</name>
    <name type="synonym">Tephritis capitata</name>
    <dbReference type="NCBI Taxonomy" id="7213"/>
    <lineage>
        <taxon>Eukaryota</taxon>
        <taxon>Metazoa</taxon>
        <taxon>Ecdysozoa</taxon>
        <taxon>Arthropoda</taxon>
        <taxon>Hexapoda</taxon>
        <taxon>Insecta</taxon>
        <taxon>Pterygota</taxon>
        <taxon>Neoptera</taxon>
        <taxon>Endopterygota</taxon>
        <taxon>Diptera</taxon>
        <taxon>Brachycera</taxon>
        <taxon>Muscomorpha</taxon>
        <taxon>Tephritoidea</taxon>
        <taxon>Tephritidae</taxon>
        <taxon>Ceratitis</taxon>
        <taxon>Ceratitis</taxon>
    </lineage>
</organism>
<evidence type="ECO:0000313" key="3">
    <source>
        <dbReference type="Proteomes" id="UP000606786"/>
    </source>
</evidence>